<dbReference type="EMBL" id="JACICY010000001">
    <property type="protein sequence ID" value="MBB3858903.1"/>
    <property type="molecule type" value="Genomic_DNA"/>
</dbReference>
<dbReference type="CDD" id="cd06571">
    <property type="entry name" value="Bac_DnaA_C"/>
    <property type="match status" value="1"/>
</dbReference>
<keyword evidence="3" id="KW-1185">Reference proteome</keyword>
<dbReference type="InterPro" id="IPR010921">
    <property type="entry name" value="Trp_repressor/repl_initiator"/>
</dbReference>
<dbReference type="GO" id="GO:0043565">
    <property type="term" value="F:sequence-specific DNA binding"/>
    <property type="evidence" value="ECO:0007669"/>
    <property type="project" value="InterPro"/>
</dbReference>
<dbReference type="Pfam" id="PF08299">
    <property type="entry name" value="Bac_DnaA_C"/>
    <property type="match status" value="1"/>
</dbReference>
<dbReference type="GO" id="GO:0005524">
    <property type="term" value="F:ATP binding"/>
    <property type="evidence" value="ECO:0007669"/>
    <property type="project" value="InterPro"/>
</dbReference>
<name>A0A7W6EU45_9SPHN</name>
<reference evidence="2 3" key="1">
    <citation type="submission" date="2020-08" db="EMBL/GenBank/DDBJ databases">
        <title>Genomic Encyclopedia of Type Strains, Phase IV (KMG-IV): sequencing the most valuable type-strain genomes for metagenomic binning, comparative biology and taxonomic classification.</title>
        <authorList>
            <person name="Goeker M."/>
        </authorList>
    </citation>
    <scope>NUCLEOTIDE SEQUENCE [LARGE SCALE GENOMIC DNA]</scope>
    <source>
        <strain evidence="2 3">DSM 14552</strain>
    </source>
</reference>
<organism evidence="2 3">
    <name type="scientific">Novosphingobium hassiacum</name>
    <dbReference type="NCBI Taxonomy" id="173676"/>
    <lineage>
        <taxon>Bacteria</taxon>
        <taxon>Pseudomonadati</taxon>
        <taxon>Pseudomonadota</taxon>
        <taxon>Alphaproteobacteria</taxon>
        <taxon>Sphingomonadales</taxon>
        <taxon>Sphingomonadaceae</taxon>
        <taxon>Novosphingobium</taxon>
    </lineage>
</organism>
<accession>A0A7W6EU45</accession>
<comment type="caution">
    <text evidence="2">The sequence shown here is derived from an EMBL/GenBank/DDBJ whole genome shotgun (WGS) entry which is preliminary data.</text>
</comment>
<dbReference type="Gene3D" id="1.10.1750.10">
    <property type="match status" value="1"/>
</dbReference>
<protein>
    <submittedName>
        <fullName evidence="2">Chromosomal replication initiation ATPase DnaA</fullName>
    </submittedName>
</protein>
<evidence type="ECO:0000313" key="2">
    <source>
        <dbReference type="EMBL" id="MBB3858903.1"/>
    </source>
</evidence>
<dbReference type="GO" id="GO:0006275">
    <property type="term" value="P:regulation of DNA replication"/>
    <property type="evidence" value="ECO:0007669"/>
    <property type="project" value="InterPro"/>
</dbReference>
<sequence length="134" mass="15034">MIGGQPFWRDIDVAPVPRAPVREEPVDPDYVAAATAIWFVCALWDVDQNALFSRRRADRLVQARALVTWILRTDPAGAISYPKIGRALGGRDHTAIMNLHRMAIRLRLEDGEFARTCTAINMERGSSKETHHGN</sequence>
<evidence type="ECO:0000259" key="1">
    <source>
        <dbReference type="SMART" id="SM00760"/>
    </source>
</evidence>
<dbReference type="AlphaFoldDB" id="A0A7W6EU45"/>
<dbReference type="GO" id="GO:0006270">
    <property type="term" value="P:DNA replication initiation"/>
    <property type="evidence" value="ECO:0007669"/>
    <property type="project" value="InterPro"/>
</dbReference>
<dbReference type="Proteomes" id="UP000562395">
    <property type="component" value="Unassembled WGS sequence"/>
</dbReference>
<gene>
    <name evidence="2" type="ORF">GGQ88_000143</name>
</gene>
<proteinExistence type="predicted"/>
<dbReference type="InterPro" id="IPR013159">
    <property type="entry name" value="DnaA_C"/>
</dbReference>
<evidence type="ECO:0000313" key="3">
    <source>
        <dbReference type="Proteomes" id="UP000562395"/>
    </source>
</evidence>
<dbReference type="SMART" id="SM00760">
    <property type="entry name" value="Bac_DnaA_C"/>
    <property type="match status" value="1"/>
</dbReference>
<dbReference type="RefSeq" id="WP_183611110.1">
    <property type="nucleotide sequence ID" value="NZ_JACICY010000001.1"/>
</dbReference>
<dbReference type="SUPFAM" id="SSF48295">
    <property type="entry name" value="TrpR-like"/>
    <property type="match status" value="1"/>
</dbReference>
<feature type="domain" description="Chromosomal replication initiator DnaA C-terminal" evidence="1">
    <location>
        <begin position="27"/>
        <end position="103"/>
    </location>
</feature>